<protein>
    <recommendedName>
        <fullName evidence="4">CARDB domain-containing protein</fullName>
    </recommendedName>
</protein>
<evidence type="ECO:0000256" key="1">
    <source>
        <dbReference type="SAM" id="MobiDB-lite"/>
    </source>
</evidence>
<dbReference type="InterPro" id="IPR013783">
    <property type="entry name" value="Ig-like_fold"/>
</dbReference>
<dbReference type="Gene3D" id="2.60.40.10">
    <property type="entry name" value="Immunoglobulins"/>
    <property type="match status" value="1"/>
</dbReference>
<dbReference type="STRING" id="1802283.A3H71_02910"/>
<evidence type="ECO:0000313" key="2">
    <source>
        <dbReference type="EMBL" id="OHA09724.1"/>
    </source>
</evidence>
<evidence type="ECO:0008006" key="4">
    <source>
        <dbReference type="Google" id="ProtNLM"/>
    </source>
</evidence>
<dbReference type="EMBL" id="MHQV01000051">
    <property type="protein sequence ID" value="OHA09724.1"/>
    <property type="molecule type" value="Genomic_DNA"/>
</dbReference>
<evidence type="ECO:0000313" key="3">
    <source>
        <dbReference type="Proteomes" id="UP000179052"/>
    </source>
</evidence>
<reference evidence="2 3" key="1">
    <citation type="journal article" date="2016" name="Nat. Commun.">
        <title>Thousands of microbial genomes shed light on interconnected biogeochemical processes in an aquifer system.</title>
        <authorList>
            <person name="Anantharaman K."/>
            <person name="Brown C.T."/>
            <person name="Hug L.A."/>
            <person name="Sharon I."/>
            <person name="Castelle C.J."/>
            <person name="Probst A.J."/>
            <person name="Thomas B.C."/>
            <person name="Singh A."/>
            <person name="Wilkins M.J."/>
            <person name="Karaoz U."/>
            <person name="Brodie E.L."/>
            <person name="Williams K.H."/>
            <person name="Hubbard S.S."/>
            <person name="Banfield J.F."/>
        </authorList>
    </citation>
    <scope>NUCLEOTIDE SEQUENCE [LARGE SCALE GENOMIC DNA]</scope>
</reference>
<accession>A0A1G2LDV6</accession>
<feature type="compositionally biased region" description="Polar residues" evidence="1">
    <location>
        <begin position="182"/>
        <end position="197"/>
    </location>
</feature>
<gene>
    <name evidence="2" type="ORF">A3H71_02910</name>
</gene>
<dbReference type="Proteomes" id="UP000179052">
    <property type="component" value="Unassembled WGS sequence"/>
</dbReference>
<organism evidence="2 3">
    <name type="scientific">Candidatus Sungbacteria bacterium RIFCSPLOWO2_02_FULL_48_13b</name>
    <dbReference type="NCBI Taxonomy" id="1802283"/>
    <lineage>
        <taxon>Bacteria</taxon>
        <taxon>Candidatus Sungiibacteriota</taxon>
    </lineage>
</organism>
<dbReference type="AlphaFoldDB" id="A0A1G2LDV6"/>
<comment type="caution">
    <text evidence="2">The sequence shown here is derived from an EMBL/GenBank/DDBJ whole genome shotgun (WGS) entry which is preliminary data.</text>
</comment>
<sequence>MNMQSRTARLVFLALAIIGLISILGLAIWGTVRLATSLNNANPFSRLAVFIASVTLKKEIIRQDLVINASPSMVETGQEVALSWQSNINVGMLGAYVLTYPCNTGVTLKLPSNDTISCDAAFNLWSKTEITLIPTLTVENPVDLAITIAFVPQGATASTMNRTIAVTVTPLEKPATTDKPKTSATNPTTLTPGAETRSTYSINGNITPGTGAADLAISIVDTGIINDATNVFTHATSVASSNQRTGIIFDVINLGGVASQQWSFAASLPVAGGEFKSDIQDPIPASTKVRYTMGFRDLASQGANTIIIRLDPNNQISDKDRTNNIASTTIYRAY</sequence>
<name>A0A1G2LDV6_9BACT</name>
<feature type="region of interest" description="Disordered" evidence="1">
    <location>
        <begin position="173"/>
        <end position="197"/>
    </location>
</feature>
<proteinExistence type="predicted"/>